<dbReference type="InterPro" id="IPR000312">
    <property type="entry name" value="Glycosyl_Trfase_fam3"/>
</dbReference>
<dbReference type="NCBIfam" id="TIGR01245">
    <property type="entry name" value="trpD"/>
    <property type="match status" value="1"/>
</dbReference>
<evidence type="ECO:0000256" key="1">
    <source>
        <dbReference type="ARBA" id="ARBA00004907"/>
    </source>
</evidence>
<comment type="similarity">
    <text evidence="11">Belongs to the anthranilate phosphoribosyltransferase family.</text>
</comment>
<feature type="binding site" evidence="11">
    <location>
        <position position="83"/>
    </location>
    <ligand>
        <name>anthranilate</name>
        <dbReference type="ChEBI" id="CHEBI:16567"/>
        <label>1</label>
    </ligand>
</feature>
<feature type="binding site" evidence="11">
    <location>
        <begin position="111"/>
        <end position="119"/>
    </location>
    <ligand>
        <name>5-phospho-alpha-D-ribose 1-diphosphate</name>
        <dbReference type="ChEBI" id="CHEBI:58017"/>
    </ligand>
</feature>
<evidence type="ECO:0000256" key="7">
    <source>
        <dbReference type="ARBA" id="ARBA00022723"/>
    </source>
</evidence>
<dbReference type="FunFam" id="3.40.1030.10:FF:000002">
    <property type="entry name" value="Anthranilate phosphoribosyltransferase"/>
    <property type="match status" value="1"/>
</dbReference>
<feature type="binding site" evidence="11">
    <location>
        <position position="229"/>
    </location>
    <ligand>
        <name>Mg(2+)</name>
        <dbReference type="ChEBI" id="CHEBI:18420"/>
        <label>2</label>
    </ligand>
</feature>
<dbReference type="UniPathway" id="UPA00035">
    <property type="reaction ID" value="UER00041"/>
</dbReference>
<reference evidence="14 15" key="1">
    <citation type="journal article" date="2016" name="Sci. Rep.">
        <title>Metabolic traits of an uncultured archaeal lineage -MSBL1- from brine pools of the Red Sea.</title>
        <authorList>
            <person name="Mwirichia R."/>
            <person name="Alam I."/>
            <person name="Rashid M."/>
            <person name="Vinu M."/>
            <person name="Ba-Alawi W."/>
            <person name="Anthony Kamau A."/>
            <person name="Kamanda Ngugi D."/>
            <person name="Goker M."/>
            <person name="Klenk H.P."/>
            <person name="Bajic V."/>
            <person name="Stingl U."/>
        </authorList>
    </citation>
    <scope>NUCLEOTIDE SEQUENCE [LARGE SCALE GENOMIC DNA]</scope>
    <source>
        <strain evidence="14">SCGC-AAA259A05</strain>
    </source>
</reference>
<dbReference type="InterPro" id="IPR017459">
    <property type="entry name" value="Glycosyl_Trfase_fam3_N_dom"/>
</dbReference>
<feature type="binding site" evidence="11">
    <location>
        <position position="123"/>
    </location>
    <ligand>
        <name>5-phospho-alpha-D-ribose 1-diphosphate</name>
        <dbReference type="ChEBI" id="CHEBI:58017"/>
    </ligand>
</feature>
<keyword evidence="8 11" id="KW-0822">Tryptophan biosynthesis</keyword>
<evidence type="ECO:0000256" key="9">
    <source>
        <dbReference type="ARBA" id="ARBA00022842"/>
    </source>
</evidence>
<comment type="catalytic activity">
    <reaction evidence="11">
        <text>N-(5-phospho-beta-D-ribosyl)anthranilate + diphosphate = 5-phospho-alpha-D-ribose 1-diphosphate + anthranilate</text>
        <dbReference type="Rhea" id="RHEA:11768"/>
        <dbReference type="ChEBI" id="CHEBI:16567"/>
        <dbReference type="ChEBI" id="CHEBI:18277"/>
        <dbReference type="ChEBI" id="CHEBI:33019"/>
        <dbReference type="ChEBI" id="CHEBI:58017"/>
        <dbReference type="EC" id="2.4.2.18"/>
    </reaction>
</comment>
<evidence type="ECO:0000256" key="8">
    <source>
        <dbReference type="ARBA" id="ARBA00022822"/>
    </source>
</evidence>
<evidence type="ECO:0000313" key="14">
    <source>
        <dbReference type="EMBL" id="KXA88995.1"/>
    </source>
</evidence>
<name>A0A133U483_9EURY</name>
<accession>A0A133U483</accession>
<feature type="binding site" evidence="11">
    <location>
        <begin position="93"/>
        <end position="96"/>
    </location>
    <ligand>
        <name>5-phospho-alpha-D-ribose 1-diphosphate</name>
        <dbReference type="ChEBI" id="CHEBI:58017"/>
    </ligand>
</feature>
<keyword evidence="5 11" id="KW-0328">Glycosyltransferase</keyword>
<feature type="binding site" evidence="11">
    <location>
        <begin position="86"/>
        <end position="87"/>
    </location>
    <ligand>
        <name>5-phospho-alpha-D-ribose 1-diphosphate</name>
        <dbReference type="ChEBI" id="CHEBI:58017"/>
    </ligand>
</feature>
<comment type="caution">
    <text evidence="11">Lacks conserved residue(s) required for the propagation of feature annotation.</text>
</comment>
<feature type="binding site" evidence="11">
    <location>
        <position position="228"/>
    </location>
    <ligand>
        <name>Mg(2+)</name>
        <dbReference type="ChEBI" id="CHEBI:18420"/>
        <label>2</label>
    </ligand>
</feature>
<dbReference type="Gene3D" id="1.20.970.10">
    <property type="entry name" value="Transferase, Pyrimidine Nucleoside Phosphorylase, Chain C"/>
    <property type="match status" value="1"/>
</dbReference>
<keyword evidence="10 11" id="KW-0057">Aromatic amino acid biosynthesis</keyword>
<dbReference type="PANTHER" id="PTHR43285:SF2">
    <property type="entry name" value="ANTHRANILATE PHOSPHORIBOSYLTRANSFERASE"/>
    <property type="match status" value="1"/>
</dbReference>
<keyword evidence="15" id="KW-1185">Reference proteome</keyword>
<feature type="binding site" evidence="11">
    <location>
        <position position="91"/>
    </location>
    <ligand>
        <name>5-phospho-alpha-D-ribose 1-diphosphate</name>
        <dbReference type="ChEBI" id="CHEBI:58017"/>
    </ligand>
</feature>
<feature type="binding site" evidence="11">
    <location>
        <position position="169"/>
    </location>
    <ligand>
        <name>anthranilate</name>
        <dbReference type="ChEBI" id="CHEBI:16567"/>
        <label>2</label>
    </ligand>
</feature>
<dbReference type="AlphaFoldDB" id="A0A133U483"/>
<evidence type="ECO:0000256" key="4">
    <source>
        <dbReference type="ARBA" id="ARBA00022605"/>
    </source>
</evidence>
<dbReference type="Proteomes" id="UP000070163">
    <property type="component" value="Unassembled WGS sequence"/>
</dbReference>
<comment type="caution">
    <text evidence="14">The sequence shown here is derived from an EMBL/GenBank/DDBJ whole genome shotgun (WGS) entry which is preliminary data.</text>
</comment>
<evidence type="ECO:0000313" key="15">
    <source>
        <dbReference type="Proteomes" id="UP000070163"/>
    </source>
</evidence>
<feature type="domain" description="Glycosyl transferase family 3" evidence="12">
    <location>
        <begin position="77"/>
        <end position="327"/>
    </location>
</feature>
<keyword evidence="7 11" id="KW-0479">Metal-binding</keyword>
<dbReference type="InterPro" id="IPR005940">
    <property type="entry name" value="Anthranilate_Pribosyl_Tfrase"/>
</dbReference>
<dbReference type="FunFam" id="1.20.970.10:FF:000006">
    <property type="entry name" value="Anthranilate phosphoribosyltransferase"/>
    <property type="match status" value="1"/>
</dbReference>
<dbReference type="InterPro" id="IPR036320">
    <property type="entry name" value="Glycosyl_Trfase_fam3_N_dom_sf"/>
</dbReference>
<dbReference type="Pfam" id="PF00591">
    <property type="entry name" value="Glycos_transf_3"/>
    <property type="match status" value="1"/>
</dbReference>
<evidence type="ECO:0000256" key="2">
    <source>
        <dbReference type="ARBA" id="ARBA00011738"/>
    </source>
</evidence>
<dbReference type="GO" id="GO:0000287">
    <property type="term" value="F:magnesium ion binding"/>
    <property type="evidence" value="ECO:0007669"/>
    <property type="project" value="UniProtKB-UniRule"/>
</dbReference>
<proteinExistence type="inferred from homology"/>
<evidence type="ECO:0000256" key="3">
    <source>
        <dbReference type="ARBA" id="ARBA00011948"/>
    </source>
</evidence>
<dbReference type="GO" id="GO:0004048">
    <property type="term" value="F:anthranilate phosphoribosyltransferase activity"/>
    <property type="evidence" value="ECO:0007669"/>
    <property type="project" value="UniProtKB-UniRule"/>
</dbReference>
<feature type="domain" description="Glycosyl transferase family 3 N-terminal" evidence="13">
    <location>
        <begin position="6"/>
        <end position="67"/>
    </location>
</feature>
<evidence type="ECO:0000256" key="6">
    <source>
        <dbReference type="ARBA" id="ARBA00022679"/>
    </source>
</evidence>
<keyword evidence="4 11" id="KW-0028">Amino-acid biosynthesis</keyword>
<dbReference type="GO" id="GO:0000162">
    <property type="term" value="P:L-tryptophan biosynthetic process"/>
    <property type="evidence" value="ECO:0007669"/>
    <property type="project" value="UniProtKB-UniRule"/>
</dbReference>
<dbReference type="InterPro" id="IPR035902">
    <property type="entry name" value="Nuc_phospho_transferase"/>
</dbReference>
<feature type="binding site" evidence="11">
    <location>
        <position position="95"/>
    </location>
    <ligand>
        <name>Mg(2+)</name>
        <dbReference type="ChEBI" id="CHEBI:18420"/>
        <label>1</label>
    </ligand>
</feature>
<comment type="pathway">
    <text evidence="1 11">Amino-acid biosynthesis; L-tryptophan biosynthesis; L-tryptophan from chorismate: step 2/5.</text>
</comment>
<feature type="binding site" evidence="11">
    <location>
        <position position="83"/>
    </location>
    <ligand>
        <name>5-phospho-alpha-D-ribose 1-diphosphate</name>
        <dbReference type="ChEBI" id="CHEBI:58017"/>
    </ligand>
</feature>
<comment type="cofactor">
    <cofactor evidence="11">
        <name>Mg(2+)</name>
        <dbReference type="ChEBI" id="CHEBI:18420"/>
    </cofactor>
    <text evidence="11">Binds 2 magnesium ions per monomer.</text>
</comment>
<evidence type="ECO:0000256" key="11">
    <source>
        <dbReference type="HAMAP-Rule" id="MF_00211"/>
    </source>
</evidence>
<dbReference type="GO" id="GO:0005829">
    <property type="term" value="C:cytosol"/>
    <property type="evidence" value="ECO:0007669"/>
    <property type="project" value="TreeGrafter"/>
</dbReference>
<dbReference type="Gene3D" id="3.40.1030.10">
    <property type="entry name" value="Nucleoside phosphorylase/phosphoribosyltransferase catalytic domain"/>
    <property type="match status" value="1"/>
</dbReference>
<evidence type="ECO:0000259" key="13">
    <source>
        <dbReference type="Pfam" id="PF02885"/>
    </source>
</evidence>
<gene>
    <name evidence="11" type="primary">trpD</name>
    <name evidence="14" type="ORF">AKJ57_06000</name>
</gene>
<evidence type="ECO:0000256" key="10">
    <source>
        <dbReference type="ARBA" id="ARBA00023141"/>
    </source>
</evidence>
<comment type="subunit">
    <text evidence="2 11">Homodimer.</text>
</comment>
<dbReference type="SUPFAM" id="SSF47648">
    <property type="entry name" value="Nucleoside phosphorylase/phosphoribosyltransferase N-terminal domain"/>
    <property type="match status" value="1"/>
</dbReference>
<protein>
    <recommendedName>
        <fullName evidence="3 11">Anthranilate phosphoribosyltransferase</fullName>
        <ecNumber evidence="3 11">2.4.2.18</ecNumber>
    </recommendedName>
</protein>
<feature type="binding site" evidence="11">
    <location>
        <position position="229"/>
    </location>
    <ligand>
        <name>Mg(2+)</name>
        <dbReference type="ChEBI" id="CHEBI:18420"/>
        <label>1</label>
    </ligand>
</feature>
<comment type="function">
    <text evidence="11">Catalyzes the transfer of the phosphoribosyl group of 5-phosphorylribose-1-pyrophosphate (PRPP) to anthranilate to yield N-(5'-phosphoribosyl)-anthranilate (PRA).</text>
</comment>
<dbReference type="PATRIC" id="fig|1698259.3.peg.147"/>
<dbReference type="EC" id="2.4.2.18" evidence="3 11"/>
<evidence type="ECO:0000259" key="12">
    <source>
        <dbReference type="Pfam" id="PF00591"/>
    </source>
</evidence>
<dbReference type="PANTHER" id="PTHR43285">
    <property type="entry name" value="ANTHRANILATE PHOSPHORIBOSYLTRANSFERASE"/>
    <property type="match status" value="1"/>
</dbReference>
<feature type="binding site" evidence="11">
    <location>
        <position position="114"/>
    </location>
    <ligand>
        <name>anthranilate</name>
        <dbReference type="ChEBI" id="CHEBI:16567"/>
        <label>1</label>
    </ligand>
</feature>
<organism evidence="14 15">
    <name type="scientific">candidate division MSBL1 archaeon SCGC-AAA259A05</name>
    <dbReference type="NCBI Taxonomy" id="1698259"/>
    <lineage>
        <taxon>Archaea</taxon>
        <taxon>Methanobacteriati</taxon>
        <taxon>Methanobacteriota</taxon>
        <taxon>candidate division MSBL1</taxon>
    </lineage>
</organism>
<sequence>MSVIQSAISRLVENRDLGDSRAEKVMKQIMSGEATPAQIGAFLSALRIKGETPSEIAAFARVMRQFASRIEPEVDDVLVDTCGTGGDQINTFNISTSAMFVAAGAGVLIAKHGNRSVTSKSGSADIMETLGVKIDVSPGRVERTIEDVGLGFMFAPRFHKAMKHAIGPRREVGLRTAFNILGPLTNPAGARVQLMGVYDASLTEKLAKVLRKLDCKRAMVVHGLDGLDEISTLGPTRVSELEGEEIRTYAIEPEDFGISRTRPEEIAGGDAEESARILLRILEGEEGPHRDITLLNGAAAISLSGRANNLEEGLELAKKSVDSGKAYEKLKQLVDATDGDIGRLKELEESL</sequence>
<dbReference type="EMBL" id="LHXJ01000106">
    <property type="protein sequence ID" value="KXA88995.1"/>
    <property type="molecule type" value="Genomic_DNA"/>
</dbReference>
<keyword evidence="9 11" id="KW-0460">Magnesium</keyword>
<dbReference type="Pfam" id="PF02885">
    <property type="entry name" value="Glycos_trans_3N"/>
    <property type="match status" value="1"/>
</dbReference>
<evidence type="ECO:0000256" key="5">
    <source>
        <dbReference type="ARBA" id="ARBA00022676"/>
    </source>
</evidence>
<keyword evidence="6 11" id="KW-0808">Transferase</keyword>
<dbReference type="HAMAP" id="MF_00211">
    <property type="entry name" value="TrpD"/>
    <property type="match status" value="1"/>
</dbReference>
<dbReference type="SUPFAM" id="SSF52418">
    <property type="entry name" value="Nucleoside phosphorylase/phosphoribosyltransferase catalytic domain"/>
    <property type="match status" value="1"/>
</dbReference>